<dbReference type="CDD" id="cd22786">
    <property type="entry name" value="DPBB_YuiC-like"/>
    <property type="match status" value="1"/>
</dbReference>
<evidence type="ECO:0000256" key="3">
    <source>
        <dbReference type="SAM" id="SignalP"/>
    </source>
</evidence>
<dbReference type="InterPro" id="IPR051933">
    <property type="entry name" value="Resuscitation_pf_RpfB"/>
</dbReference>
<evidence type="ECO:0000256" key="1">
    <source>
        <dbReference type="ARBA" id="ARBA00022729"/>
    </source>
</evidence>
<gene>
    <name evidence="5" type="ORF">BLM47_01680</name>
</gene>
<dbReference type="PANTHER" id="PTHR39160:SF4">
    <property type="entry name" value="RESUSCITATION-PROMOTING FACTOR RPFB"/>
    <property type="match status" value="1"/>
</dbReference>
<feature type="compositionally biased region" description="Low complexity" evidence="2">
    <location>
        <begin position="66"/>
        <end position="76"/>
    </location>
</feature>
<dbReference type="SUPFAM" id="SSF50685">
    <property type="entry name" value="Barwin-like endoglucanases"/>
    <property type="match status" value="1"/>
</dbReference>
<comment type="caution">
    <text evidence="5">The sequence shown here is derived from an EMBL/GenBank/DDBJ whole genome shotgun (WGS) entry which is preliminary data.</text>
</comment>
<sequence>MFLRVCAWWLAIWFAFSAWAAPPAVLAPGDGREPEAGVPQAASGINRAASAAAGAPVPAATPAPASPTKARAPVSTPAPAAAASNVAPVSASAAASMALSAADWMERNKRAPSFHSPDQLRQCRRVVVTATGYYAGPESTGKRPGDPGYGITFSGVRARRDVYSTIAADPALFPIGTELYVPGYGYAVVADTGSSVKGHVIDLYFERKDQIYREWGKRRVEVLVLRLGDGKLTEEKMNRYNDLGGRREVASPGCF</sequence>
<accession>A0A2A6E3B2</accession>
<dbReference type="EMBL" id="MOXJ01000002">
    <property type="protein sequence ID" value="PDO11475.1"/>
    <property type="molecule type" value="Genomic_DNA"/>
</dbReference>
<dbReference type="InterPro" id="IPR010611">
    <property type="entry name" value="3D_dom"/>
</dbReference>
<evidence type="ECO:0000259" key="4">
    <source>
        <dbReference type="Pfam" id="PF06725"/>
    </source>
</evidence>
<dbReference type="InterPro" id="IPR036908">
    <property type="entry name" value="RlpA-like_sf"/>
</dbReference>
<name>A0A2A6E3B2_9BACL</name>
<organism evidence="5 6">
    <name type="scientific">Candidatus Reconcilbacillus cellulovorans</name>
    <dbReference type="NCBI Taxonomy" id="1906605"/>
    <lineage>
        <taxon>Bacteria</taxon>
        <taxon>Bacillati</taxon>
        <taxon>Bacillota</taxon>
        <taxon>Bacilli</taxon>
        <taxon>Bacillales</taxon>
        <taxon>Paenibacillaceae</taxon>
        <taxon>Candidatus Reconcilbacillus</taxon>
    </lineage>
</organism>
<dbReference type="PANTHER" id="PTHR39160">
    <property type="entry name" value="CELL WALL-BINDING PROTEIN YOCH"/>
    <property type="match status" value="1"/>
</dbReference>
<feature type="domain" description="3D" evidence="4">
    <location>
        <begin position="164"/>
        <end position="225"/>
    </location>
</feature>
<evidence type="ECO:0000313" key="6">
    <source>
        <dbReference type="Proteomes" id="UP000243688"/>
    </source>
</evidence>
<dbReference type="GO" id="GO:0009254">
    <property type="term" value="P:peptidoglycan turnover"/>
    <property type="evidence" value="ECO:0007669"/>
    <property type="project" value="InterPro"/>
</dbReference>
<feature type="chain" id="PRO_5013354834" description="3D domain-containing protein" evidence="3">
    <location>
        <begin position="21"/>
        <end position="255"/>
    </location>
</feature>
<keyword evidence="1 3" id="KW-0732">Signal</keyword>
<dbReference type="GO" id="GO:0004553">
    <property type="term" value="F:hydrolase activity, hydrolyzing O-glycosyl compounds"/>
    <property type="evidence" value="ECO:0007669"/>
    <property type="project" value="InterPro"/>
</dbReference>
<dbReference type="Proteomes" id="UP000243688">
    <property type="component" value="Unassembled WGS sequence"/>
</dbReference>
<feature type="signal peptide" evidence="3">
    <location>
        <begin position="1"/>
        <end position="20"/>
    </location>
</feature>
<evidence type="ECO:0000256" key="2">
    <source>
        <dbReference type="SAM" id="MobiDB-lite"/>
    </source>
</evidence>
<dbReference type="Gene3D" id="2.40.40.10">
    <property type="entry name" value="RlpA-like domain"/>
    <property type="match status" value="1"/>
</dbReference>
<protein>
    <recommendedName>
        <fullName evidence="4">3D domain-containing protein</fullName>
    </recommendedName>
</protein>
<dbReference type="GO" id="GO:0019867">
    <property type="term" value="C:outer membrane"/>
    <property type="evidence" value="ECO:0007669"/>
    <property type="project" value="InterPro"/>
</dbReference>
<proteinExistence type="predicted"/>
<feature type="region of interest" description="Disordered" evidence="2">
    <location>
        <begin position="56"/>
        <end position="76"/>
    </location>
</feature>
<reference evidence="5 6" key="1">
    <citation type="submission" date="2016-12" db="EMBL/GenBank/DDBJ databases">
        <title>Candidatus Reconcilibacillus cellulovorans genome.</title>
        <authorList>
            <person name="Kolinko S."/>
            <person name="Wu Y.-W."/>
            <person name="Tachea F."/>
            <person name="Denzel E."/>
            <person name="Hiras J."/>
            <person name="Baecker N."/>
            <person name="Chan L.J."/>
            <person name="Eichorst S.A."/>
            <person name="Frey D."/>
            <person name="Adams P.D."/>
            <person name="Pray T."/>
            <person name="Tanjore D."/>
            <person name="Petzold C.J."/>
            <person name="Gladden J.M."/>
            <person name="Simmons B.A."/>
            <person name="Singer S.W."/>
        </authorList>
    </citation>
    <scope>NUCLEOTIDE SEQUENCE [LARGE SCALE GENOMIC DNA]</scope>
    <source>
        <strain evidence="5">JTherm</strain>
    </source>
</reference>
<dbReference type="AlphaFoldDB" id="A0A2A6E3B2"/>
<dbReference type="Pfam" id="PF06725">
    <property type="entry name" value="3D"/>
    <property type="match status" value="1"/>
</dbReference>
<evidence type="ECO:0000313" key="5">
    <source>
        <dbReference type="EMBL" id="PDO11475.1"/>
    </source>
</evidence>